<feature type="region of interest" description="Disordered" evidence="1">
    <location>
        <begin position="1"/>
        <end position="71"/>
    </location>
</feature>
<feature type="transmembrane region" description="Helical" evidence="2">
    <location>
        <begin position="149"/>
        <end position="167"/>
    </location>
</feature>
<dbReference type="EMBL" id="JAACBX020000002">
    <property type="protein sequence ID" value="MBM0244592.1"/>
    <property type="molecule type" value="Genomic_DNA"/>
</dbReference>
<keyword evidence="4" id="KW-1185">Reference proteome</keyword>
<evidence type="ECO:0000313" key="3">
    <source>
        <dbReference type="EMBL" id="MBM0244592.1"/>
    </source>
</evidence>
<proteinExistence type="predicted"/>
<comment type="caution">
    <text evidence="3">The sequence shown here is derived from an EMBL/GenBank/DDBJ whole genome shotgun (WGS) entry which is preliminary data.</text>
</comment>
<evidence type="ECO:0000256" key="2">
    <source>
        <dbReference type="SAM" id="Phobius"/>
    </source>
</evidence>
<evidence type="ECO:0000256" key="1">
    <source>
        <dbReference type="SAM" id="MobiDB-lite"/>
    </source>
</evidence>
<dbReference type="InterPro" id="IPR019284">
    <property type="entry name" value="RP532"/>
</dbReference>
<keyword evidence="2" id="KW-0472">Membrane</keyword>
<feature type="compositionally biased region" description="Basic and acidic residues" evidence="1">
    <location>
        <begin position="36"/>
        <end position="64"/>
    </location>
</feature>
<accession>A0ABS1Y874</accession>
<name>A0ABS1Y874_9CORY</name>
<sequence>MSDDSVEYENSRENSETPGDNEHRGENIPRVNRPSGDSDDRELERHGSSAERRDAENPDFEVKNQPDGPQVESAQVQAMFAARSGPLPAVQDFSGYESVLPGAADRIIKMAETALDTRHQSAMADAEVQKAVARSIDNRGVLERRQQSVFALVTLLALIGTFLLAWYGKTVPSILALIVAAAGGVVTYKVSQDGFKIYPTTGQSEESE</sequence>
<keyword evidence="2" id="KW-1133">Transmembrane helix</keyword>
<reference evidence="3 4" key="1">
    <citation type="submission" date="2021-01" db="EMBL/GenBank/DDBJ databases">
        <title>Complete genome sequences of Corynebacterium macginleyi strains isolated from infectious keratitis.</title>
        <authorList>
            <person name="Sagerfors S."/>
            <person name="Poehlein A."/>
            <person name="Soderquist B."/>
            <person name="Bruggemann H."/>
        </authorList>
    </citation>
    <scope>NUCLEOTIDE SEQUENCE [LARGE SCALE GENOMIC DNA]</scope>
    <source>
        <strain evidence="3 4">12T220</strain>
    </source>
</reference>
<organism evidence="3 4">
    <name type="scientific">Corynebacterium macginleyi</name>
    <dbReference type="NCBI Taxonomy" id="38290"/>
    <lineage>
        <taxon>Bacteria</taxon>
        <taxon>Bacillati</taxon>
        <taxon>Actinomycetota</taxon>
        <taxon>Actinomycetes</taxon>
        <taxon>Mycobacteriales</taxon>
        <taxon>Corynebacteriaceae</taxon>
        <taxon>Corynebacterium</taxon>
    </lineage>
</organism>
<feature type="compositionally biased region" description="Basic and acidic residues" evidence="1">
    <location>
        <begin position="9"/>
        <end position="27"/>
    </location>
</feature>
<dbReference type="RefSeq" id="WP_200449269.1">
    <property type="nucleotide sequence ID" value="NZ_JAACBX020000002.1"/>
</dbReference>
<evidence type="ECO:0000313" key="4">
    <source>
        <dbReference type="Proteomes" id="UP001518680"/>
    </source>
</evidence>
<gene>
    <name evidence="3" type="ORF">GWO63_010165</name>
</gene>
<feature type="transmembrane region" description="Helical" evidence="2">
    <location>
        <begin position="173"/>
        <end position="190"/>
    </location>
</feature>
<keyword evidence="2" id="KW-0812">Transmembrane</keyword>
<protein>
    <submittedName>
        <fullName evidence="3">DUF2335 domain-containing protein</fullName>
    </submittedName>
</protein>
<dbReference type="Pfam" id="PF10097">
    <property type="entry name" value="DUF2335"/>
    <property type="match status" value="1"/>
</dbReference>
<dbReference type="Proteomes" id="UP001518680">
    <property type="component" value="Unassembled WGS sequence"/>
</dbReference>